<evidence type="ECO:0000259" key="7">
    <source>
        <dbReference type="Pfam" id="PF07593"/>
    </source>
</evidence>
<dbReference type="SUPFAM" id="SSF48113">
    <property type="entry name" value="Heme-dependent peroxidases"/>
    <property type="match status" value="1"/>
</dbReference>
<dbReference type="PROSITE" id="PS50292">
    <property type="entry name" value="PEROXIDASE_3"/>
    <property type="match status" value="1"/>
</dbReference>
<feature type="chain" id="PRO_5045705642" evidence="6">
    <location>
        <begin position="20"/>
        <end position="1352"/>
    </location>
</feature>
<gene>
    <name evidence="9" type="primary">LOC100209490</name>
</gene>
<dbReference type="SUPFAM" id="SSF69318">
    <property type="entry name" value="Integrin alpha N-terminal domain"/>
    <property type="match status" value="2"/>
</dbReference>
<comment type="subcellular location">
    <subcellularLocation>
        <location evidence="1">Secreted</location>
    </subcellularLocation>
</comment>
<keyword evidence="2" id="KW-0964">Secreted</keyword>
<dbReference type="GeneID" id="100209490"/>
<keyword evidence="3 6" id="KW-0732">Signal</keyword>
<dbReference type="InterPro" id="IPR028994">
    <property type="entry name" value="Integrin_alpha_N"/>
</dbReference>
<dbReference type="Pfam" id="PF13517">
    <property type="entry name" value="FG-GAP_3"/>
    <property type="match status" value="3"/>
</dbReference>
<dbReference type="CDD" id="cd09822">
    <property type="entry name" value="peroxinectin_like_bacterial"/>
    <property type="match status" value="1"/>
</dbReference>
<dbReference type="InterPro" id="IPR010255">
    <property type="entry name" value="Haem_peroxidase_sf"/>
</dbReference>
<keyword evidence="5" id="KW-1133">Transmembrane helix</keyword>
<evidence type="ECO:0000256" key="2">
    <source>
        <dbReference type="ARBA" id="ARBA00022525"/>
    </source>
</evidence>
<dbReference type="Proteomes" id="UP001652625">
    <property type="component" value="Chromosome 06"/>
</dbReference>
<evidence type="ECO:0000256" key="5">
    <source>
        <dbReference type="SAM" id="Phobius"/>
    </source>
</evidence>
<organism evidence="8 9">
    <name type="scientific">Hydra vulgaris</name>
    <name type="common">Hydra</name>
    <name type="synonym">Hydra attenuata</name>
    <dbReference type="NCBI Taxonomy" id="6087"/>
    <lineage>
        <taxon>Eukaryota</taxon>
        <taxon>Metazoa</taxon>
        <taxon>Cnidaria</taxon>
        <taxon>Hydrozoa</taxon>
        <taxon>Hydroidolina</taxon>
        <taxon>Anthoathecata</taxon>
        <taxon>Aplanulata</taxon>
        <taxon>Hydridae</taxon>
        <taxon>Hydra</taxon>
    </lineage>
</organism>
<evidence type="ECO:0000313" key="8">
    <source>
        <dbReference type="Proteomes" id="UP001652625"/>
    </source>
</evidence>
<evidence type="ECO:0000256" key="1">
    <source>
        <dbReference type="ARBA" id="ARBA00004613"/>
    </source>
</evidence>
<evidence type="ECO:0000256" key="4">
    <source>
        <dbReference type="ARBA" id="ARBA00023180"/>
    </source>
</evidence>
<protein>
    <submittedName>
        <fullName evidence="9">Uncharacterized protein LOC100209490 isoform X3</fullName>
    </submittedName>
</protein>
<evidence type="ECO:0000256" key="6">
    <source>
        <dbReference type="SAM" id="SignalP"/>
    </source>
</evidence>
<feature type="domain" description="ASPIC/UnbV" evidence="7">
    <location>
        <begin position="565"/>
        <end position="631"/>
    </location>
</feature>
<evidence type="ECO:0000313" key="9">
    <source>
        <dbReference type="RefSeq" id="XP_065655505.1"/>
    </source>
</evidence>
<evidence type="ECO:0000256" key="3">
    <source>
        <dbReference type="ARBA" id="ARBA00022729"/>
    </source>
</evidence>
<dbReference type="InterPro" id="IPR019791">
    <property type="entry name" value="Haem_peroxidase_animal"/>
</dbReference>
<keyword evidence="8" id="KW-1185">Reference proteome</keyword>
<accession>A0ABM4C1V2</accession>
<keyword evidence="5" id="KW-0812">Transmembrane</keyword>
<dbReference type="RefSeq" id="XP_065655505.1">
    <property type="nucleotide sequence ID" value="XM_065799433.1"/>
</dbReference>
<dbReference type="Gene3D" id="2.130.10.130">
    <property type="entry name" value="Integrin alpha, N-terminal"/>
    <property type="match status" value="2"/>
</dbReference>
<dbReference type="PANTHER" id="PTHR11475:SF4">
    <property type="entry name" value="CHORION PEROXIDASE"/>
    <property type="match status" value="1"/>
</dbReference>
<proteinExistence type="predicted"/>
<dbReference type="Pfam" id="PF07593">
    <property type="entry name" value="UnbV_ASPIC"/>
    <property type="match status" value="1"/>
</dbReference>
<dbReference type="PANTHER" id="PTHR11475">
    <property type="entry name" value="OXIDASE/PEROXIDASE"/>
    <property type="match status" value="1"/>
</dbReference>
<sequence>MVLILCMLFFFNIRLQVRSDLHVDLKNDQYYLSTYSQIFQKLTDNIGDRWRRKSELSKLEILLNDKLEVDNLNTCYNSVKSTLKHPTTNKIKAFTEVAKEVGFNHFHRENPPLRPNCRFDYVILSTELNITEQLSNDLCFMEMFTGGAAVGDYDNDGFQDVFFTVALGQSVLYRNNGDGTFTDVTISSNVGPELYGNGASWADVDSDGDLDLFVTTMGDKRHYLYINQGGHFTEEALARGASLQFPSRRNIAGMTPTFGDFDLDGYVDIHVSEWIYHFYGKVSANRLLRNLGSKNPGYFEDVTESAGLNLDGYWDFLNRHFSGTFVFGSSFIDFNNDGWPELLISGDFHGSKLFWNNRNGTFTECTVDCGIDGAINAMGQTTGDINKDGFIDVMLTGVYFTQNACAYQNCKFGPSGNGLFQNNKNGSFSNIAKNVGVQNSFWAWGASFVDFDNDNNLDVVVTSGMDTFSTSMDDEYTKGKMLLYQKVGNQKLVNVALQEGMQFIGQGRGLLVFDFEEDGDEDILVVPNVGPVHFFRNDKGNSNFWIRVEAMHWCANNLKKLCSSYGARVYVTDKTGSVQSWSVGSKTNLLSQSEFTVHFGLGTLEASVIVRVFWPQTQQELIIVDVPVNTKIKAIKPESNRTIFWSSVEECPYMYVKDVSQPLQGKVAINEDMKSLNYDPSPLEMIDIGFQNFTYTIGVKPDHLDTQYTGIVELDIRAPIEFTNCKSKLPVDIGVSDSLRQFNGKLNNKNNADWGSVFQPLVQIVLQSYSDNISKPASACSADQKKDLKCLYPEELGGLGSNRPSPRYISNILMKQYQDQFSKRNLSDLIVHYGQFINHDTDHAVALPKFDLQSYDNQVWMPISIPKGDVHFDPYKTGQETMPFLRTQYDRCTGIYPGNKERKQLNNITAYIDGSLIYGSSSSRCASLREFKDGKMKLKNSFPPKNVDGLPNDNPTGRPFDQLYVTGDVRANVQPGLMALHTLFLREHNRLAQAFQYRNPMASDEEIFQYARRIVIAELQSVTYREYLPAILGNALPAYNGYNDTVNSGIFNEFATAAFRFGHSQVNSLIFRLKPNGTPINEGHAFLREMYFRPHRLEREGGIDPLLRGAVYFRAQEVDLLIVDEMRNKLFPSSAAATGTQTGFDLASINIQRGRDHGLADFNTVRKYLGLQAYKTFEEITSDRDVAEKLKSLYQSVDNIDLWVGGLAEDHVPRSELGETFLKIILEQFLRIRDGDRFWYERILTKEEINEVESRTLSQIIKLNTGYYDCPNNVFFSLQNCFGSKDYQCIPRNNGLDKNKDSNILDLIRKNQEQMKEITILTIVTSLFGVLLFFLVVLILYCAKIKKGKRIF</sequence>
<dbReference type="InterPro" id="IPR037120">
    <property type="entry name" value="Haem_peroxidase_sf_animal"/>
</dbReference>
<dbReference type="InterPro" id="IPR013517">
    <property type="entry name" value="FG-GAP"/>
</dbReference>
<name>A0ABM4C1V2_HYDVU</name>
<feature type="transmembrane region" description="Helical" evidence="5">
    <location>
        <begin position="1318"/>
        <end position="1343"/>
    </location>
</feature>
<dbReference type="Pfam" id="PF03098">
    <property type="entry name" value="An_peroxidase"/>
    <property type="match status" value="1"/>
</dbReference>
<keyword evidence="5" id="KW-0472">Membrane</keyword>
<feature type="signal peptide" evidence="6">
    <location>
        <begin position="1"/>
        <end position="19"/>
    </location>
</feature>
<keyword evidence="4" id="KW-0325">Glycoprotein</keyword>
<reference evidence="9" key="1">
    <citation type="submission" date="2025-08" db="UniProtKB">
        <authorList>
            <consortium name="RefSeq"/>
        </authorList>
    </citation>
    <scope>IDENTIFICATION</scope>
</reference>
<dbReference type="PRINTS" id="PR00457">
    <property type="entry name" value="ANPEROXIDASE"/>
</dbReference>
<dbReference type="Gene3D" id="1.10.640.10">
    <property type="entry name" value="Haem peroxidase domain superfamily, animal type"/>
    <property type="match status" value="1"/>
</dbReference>
<dbReference type="InterPro" id="IPR011519">
    <property type="entry name" value="UnbV_ASPIC"/>
</dbReference>